<evidence type="ECO:0000256" key="1">
    <source>
        <dbReference type="SAM" id="SignalP"/>
    </source>
</evidence>
<accession>A0AAV2ILY7</accession>
<evidence type="ECO:0000313" key="2">
    <source>
        <dbReference type="EMBL" id="CAL1548162.1"/>
    </source>
</evidence>
<feature type="chain" id="PRO_5043573129" evidence="1">
    <location>
        <begin position="19"/>
        <end position="243"/>
    </location>
</feature>
<gene>
    <name evidence="2" type="ORF">GSLYS_00021479001</name>
</gene>
<feature type="signal peptide" evidence="1">
    <location>
        <begin position="1"/>
        <end position="18"/>
    </location>
</feature>
<dbReference type="EMBL" id="CAXITT010001200">
    <property type="protein sequence ID" value="CAL1548162.1"/>
    <property type="molecule type" value="Genomic_DNA"/>
</dbReference>
<dbReference type="AlphaFoldDB" id="A0AAV2ILY7"/>
<organism evidence="2 3">
    <name type="scientific">Lymnaea stagnalis</name>
    <name type="common">Great pond snail</name>
    <name type="synonym">Helix stagnalis</name>
    <dbReference type="NCBI Taxonomy" id="6523"/>
    <lineage>
        <taxon>Eukaryota</taxon>
        <taxon>Metazoa</taxon>
        <taxon>Spiralia</taxon>
        <taxon>Lophotrochozoa</taxon>
        <taxon>Mollusca</taxon>
        <taxon>Gastropoda</taxon>
        <taxon>Heterobranchia</taxon>
        <taxon>Euthyneura</taxon>
        <taxon>Panpulmonata</taxon>
        <taxon>Hygrophila</taxon>
        <taxon>Lymnaeoidea</taxon>
        <taxon>Lymnaeidae</taxon>
        <taxon>Lymnaea</taxon>
    </lineage>
</organism>
<protein>
    <submittedName>
        <fullName evidence="2">Uncharacterized protein</fullName>
    </submittedName>
</protein>
<sequence length="243" mass="26879">MKLAILFITAATVALVTPAVVPPEDQGEGDSVTIITLPADVAAAATNDGVNGSDVFDENGEIDGIPIKLLSKDEIYSILQEDDNLLIAQLDLLVIKKVVQGRREPTRQPQGRKKRWSRPPDHDCIAIHPLFELSLAGRVTTSGSHVTRQYARPGNYKDAVRDFNRFLPDGARTFYGANGISGQTGTVGNHRVTVRNGRSNESPTLEIRSPKTNGDFVRTFTYEDPYLRRQGNYYDVLRNYPLI</sequence>
<keyword evidence="3" id="KW-1185">Reference proteome</keyword>
<name>A0AAV2ILY7_LYMST</name>
<dbReference type="Proteomes" id="UP001497497">
    <property type="component" value="Unassembled WGS sequence"/>
</dbReference>
<evidence type="ECO:0000313" key="3">
    <source>
        <dbReference type="Proteomes" id="UP001497497"/>
    </source>
</evidence>
<comment type="caution">
    <text evidence="2">The sequence shown here is derived from an EMBL/GenBank/DDBJ whole genome shotgun (WGS) entry which is preliminary data.</text>
</comment>
<keyword evidence="1" id="KW-0732">Signal</keyword>
<proteinExistence type="predicted"/>
<reference evidence="2 3" key="1">
    <citation type="submission" date="2024-04" db="EMBL/GenBank/DDBJ databases">
        <authorList>
            <consortium name="Genoscope - CEA"/>
            <person name="William W."/>
        </authorList>
    </citation>
    <scope>NUCLEOTIDE SEQUENCE [LARGE SCALE GENOMIC DNA]</scope>
</reference>